<evidence type="ECO:0000256" key="1">
    <source>
        <dbReference type="SAM" id="MobiDB-lite"/>
    </source>
</evidence>
<dbReference type="Pfam" id="PF25999">
    <property type="entry name" value="SYNRG_C"/>
    <property type="match status" value="1"/>
</dbReference>
<comment type="caution">
    <text evidence="3">The sequence shown here is derived from an EMBL/GenBank/DDBJ whole genome shotgun (WGS) entry which is preliminary data.</text>
</comment>
<dbReference type="PANTHER" id="PTHR35701:SF1">
    <property type="entry name" value="OS11G0148400 PROTEIN"/>
    <property type="match status" value="1"/>
</dbReference>
<feature type="compositionally biased region" description="Polar residues" evidence="1">
    <location>
        <begin position="453"/>
        <end position="471"/>
    </location>
</feature>
<organism evidence="3 4">
    <name type="scientific">Stephania cephalantha</name>
    <dbReference type="NCBI Taxonomy" id="152367"/>
    <lineage>
        <taxon>Eukaryota</taxon>
        <taxon>Viridiplantae</taxon>
        <taxon>Streptophyta</taxon>
        <taxon>Embryophyta</taxon>
        <taxon>Tracheophyta</taxon>
        <taxon>Spermatophyta</taxon>
        <taxon>Magnoliopsida</taxon>
        <taxon>Ranunculales</taxon>
        <taxon>Menispermaceae</taxon>
        <taxon>Menispermoideae</taxon>
        <taxon>Cissampelideae</taxon>
        <taxon>Stephania</taxon>
    </lineage>
</organism>
<evidence type="ECO:0000313" key="4">
    <source>
        <dbReference type="Proteomes" id="UP001419268"/>
    </source>
</evidence>
<reference evidence="3 4" key="1">
    <citation type="submission" date="2024-01" db="EMBL/GenBank/DDBJ databases">
        <title>Genome assemblies of Stephania.</title>
        <authorList>
            <person name="Yang L."/>
        </authorList>
    </citation>
    <scope>NUCLEOTIDE SEQUENCE [LARGE SCALE GENOMIC DNA]</scope>
    <source>
        <strain evidence="3">JXDWG</strain>
        <tissue evidence="3">Leaf</tissue>
    </source>
</reference>
<sequence length="848" mass="93637">MAENQAEDEDDELFGDFKFVSSSNHSNQQQHNEDEDDWGDFVDNFSNSNNNHDFFPSHSSDGFNNLSVNGFFSGQNPSGGAYDATRDLDPFDRSCVESDVNLNSVSAVEKRWEKLRGAIPLSIFGDEEAEEVVAEMEKPCFGVGGDDQRNLFSVKRMDSVNSGLSFGSGVGISDLLVNLYAQAEQNQQVKSEIESEKDVVVDTADESGDFDEDDWEFQDAFNESGGKKDEDALEIPAEVARATTTSTAPIAGFIEVNGGLWGGSEGFENLSAFSSNEQSGVDWFTSSNGGSHRPDNVANDFLFDLGGAPTNANGSSSSLFHELDLIGIDNGFDASLSDGSCVSEEKFPTFDKLVQPKEKSELANLSAVETKDFTFDGTNQGNGREMGNNHDALPLPIFSNHKLDSAESLFNDDIFSHQSPHSLNNGTNNQNSDISFNDLISNLYSQAEHAPAVSSTLESNTGEGHTDSNFDPVNDEADFGEDSWEFKDAFSDSILENQSSVLDMRFEDTKSFSLDSQSVNFVDFYSKLKEELYFIALRHVDDIKEAQKTASLSGDDAKAATLQGEIQAAYKNLGIDAVVSDHVCKKDHSTPDIYVTEFLEVMKEHKYQVLETEYQLSKRISSAEKDLTSAVELYEHTVSMVNILTLASIEDQFNYATSWAKLISACAQELKNGASIWKQALEENLHQEILSKSKGQQYIVALGEIYRVVEVLRASATVYKPWILSSLVDPMGVFASLEECDAAWSGSALEEALHSTSSYSLNFEYEGTPEKLLDSMKSIHNRNTTELQYHMNSMQEPVCRLSMLSQRMLPDMKMVSWNGEQYFLPLANLWANCVSHDPPKSAHIQLGS</sequence>
<feature type="compositionally biased region" description="Acidic residues" evidence="1">
    <location>
        <begin position="1"/>
        <end position="14"/>
    </location>
</feature>
<accession>A0AAP0JT43</accession>
<dbReference type="InterPro" id="IPR059024">
    <property type="entry name" value="SYNRG_C"/>
</dbReference>
<dbReference type="AlphaFoldDB" id="A0AAP0JT43"/>
<dbReference type="Proteomes" id="UP001419268">
    <property type="component" value="Unassembled WGS sequence"/>
</dbReference>
<evidence type="ECO:0000259" key="2">
    <source>
        <dbReference type="Pfam" id="PF25999"/>
    </source>
</evidence>
<feature type="region of interest" description="Disordered" evidence="1">
    <location>
        <begin position="1"/>
        <end position="43"/>
    </location>
</feature>
<gene>
    <name evidence="3" type="ORF">Scep_009389</name>
</gene>
<evidence type="ECO:0000313" key="3">
    <source>
        <dbReference type="EMBL" id="KAK9139708.1"/>
    </source>
</evidence>
<dbReference type="EMBL" id="JBBNAG010000004">
    <property type="protein sequence ID" value="KAK9139708.1"/>
    <property type="molecule type" value="Genomic_DNA"/>
</dbReference>
<proteinExistence type="predicted"/>
<keyword evidence="4" id="KW-1185">Reference proteome</keyword>
<feature type="compositionally biased region" description="Low complexity" evidence="1">
    <location>
        <begin position="21"/>
        <end position="30"/>
    </location>
</feature>
<feature type="domain" description="Synergin gamma C-terminal" evidence="2">
    <location>
        <begin position="649"/>
        <end position="840"/>
    </location>
</feature>
<feature type="region of interest" description="Disordered" evidence="1">
    <location>
        <begin position="451"/>
        <end position="474"/>
    </location>
</feature>
<name>A0AAP0JT43_9MAGN</name>
<protein>
    <recommendedName>
        <fullName evidence="2">Synergin gamma C-terminal domain-containing protein</fullName>
    </recommendedName>
</protein>
<dbReference type="PANTHER" id="PTHR35701">
    <property type="entry name" value="OS11G0148400 PROTEIN"/>
    <property type="match status" value="1"/>
</dbReference>